<dbReference type="SUPFAM" id="SSF53850">
    <property type="entry name" value="Periplasmic binding protein-like II"/>
    <property type="match status" value="1"/>
</dbReference>
<keyword evidence="4" id="KW-0804">Transcription</keyword>
<dbReference type="AlphaFoldDB" id="A0A6N8TGL0"/>
<dbReference type="PANTHER" id="PTHR30346:SF0">
    <property type="entry name" value="HCA OPERON TRANSCRIPTIONAL ACTIVATOR HCAR"/>
    <property type="match status" value="1"/>
</dbReference>
<dbReference type="PANTHER" id="PTHR30346">
    <property type="entry name" value="TRANSCRIPTIONAL DUAL REGULATOR HCAR-RELATED"/>
    <property type="match status" value="1"/>
</dbReference>
<feature type="domain" description="HTH lysR-type" evidence="5">
    <location>
        <begin position="8"/>
        <end position="56"/>
    </location>
</feature>
<dbReference type="GO" id="GO:0032993">
    <property type="term" value="C:protein-DNA complex"/>
    <property type="evidence" value="ECO:0007669"/>
    <property type="project" value="TreeGrafter"/>
</dbReference>
<name>A0A6N8TGL0_SHIZO</name>
<evidence type="ECO:0000256" key="1">
    <source>
        <dbReference type="ARBA" id="ARBA00009437"/>
    </source>
</evidence>
<dbReference type="Pfam" id="PF00126">
    <property type="entry name" value="HTH_1"/>
    <property type="match status" value="1"/>
</dbReference>
<dbReference type="Proteomes" id="UP000440304">
    <property type="component" value="Unassembled WGS sequence"/>
</dbReference>
<dbReference type="Gene3D" id="3.40.190.10">
    <property type="entry name" value="Periplasmic binding protein-like II"/>
    <property type="match status" value="2"/>
</dbReference>
<organism evidence="6 7">
    <name type="scientific">Shinella zoogloeoides</name>
    <name type="common">Crabtreella saccharophila</name>
    <dbReference type="NCBI Taxonomy" id="352475"/>
    <lineage>
        <taxon>Bacteria</taxon>
        <taxon>Pseudomonadati</taxon>
        <taxon>Pseudomonadota</taxon>
        <taxon>Alphaproteobacteria</taxon>
        <taxon>Hyphomicrobiales</taxon>
        <taxon>Rhizobiaceae</taxon>
        <taxon>Shinella</taxon>
    </lineage>
</organism>
<dbReference type="EMBL" id="WUML01000022">
    <property type="protein sequence ID" value="MXO02423.1"/>
    <property type="molecule type" value="Genomic_DNA"/>
</dbReference>
<dbReference type="Pfam" id="PF03466">
    <property type="entry name" value="LysR_substrate"/>
    <property type="match status" value="1"/>
</dbReference>
<dbReference type="InterPro" id="IPR036390">
    <property type="entry name" value="WH_DNA-bd_sf"/>
</dbReference>
<gene>
    <name evidence="6" type="ORF">GR156_19075</name>
</gene>
<proteinExistence type="inferred from homology"/>
<reference evidence="6 7" key="1">
    <citation type="submission" date="2019-12" db="EMBL/GenBank/DDBJ databases">
        <title>Shinella granuli gen. nov., sp. nov., and proposal of the reclassification of Zoogloea ramigera ATCC 19623 as Shinella zoogloeoides sp. nov.</title>
        <authorList>
            <person name="Gao J."/>
        </authorList>
    </citation>
    <scope>NUCLEOTIDE SEQUENCE [LARGE SCALE GENOMIC DNA]</scope>
    <source>
        <strain evidence="6 7">DSM 287</strain>
    </source>
</reference>
<evidence type="ECO:0000256" key="2">
    <source>
        <dbReference type="ARBA" id="ARBA00023015"/>
    </source>
</evidence>
<accession>A0A6N8TGL0</accession>
<sequence length="297" mass="32577">MVSLIQTLAVAEYLNFRHAANYLGVSASSVSERIKTLEEDLGIRLFERHARGVRLTEAGRHFVEGVAAGVDRLEHAVKTAGAFARGDLGCMRVGVYALTPGSFLDHLLMRYRKEHPHVTIEISEGTARDIIVQLRADQLDIAFVAGAPDLPDCHSRRIWHEPLVAVLPANHALAERESVAWDDLAEESFIVRHSGTGPQAYEHILLRMAGRWLDAPAIMRCDVERCTLMQMIAQGFGVSIAGEAAGLIDIPGVTFRPFHDEPEPVPFSAVWSPYNQGATLRNLLDLAGKMGRSIAAS</sequence>
<dbReference type="OrthoDB" id="7216893at2"/>
<evidence type="ECO:0000259" key="5">
    <source>
        <dbReference type="PROSITE" id="PS50931"/>
    </source>
</evidence>
<dbReference type="GO" id="GO:0003677">
    <property type="term" value="F:DNA binding"/>
    <property type="evidence" value="ECO:0007669"/>
    <property type="project" value="UniProtKB-KW"/>
</dbReference>
<dbReference type="CDD" id="cd08414">
    <property type="entry name" value="PBP2_LTTR_aromatics_like"/>
    <property type="match status" value="1"/>
</dbReference>
<dbReference type="SUPFAM" id="SSF46785">
    <property type="entry name" value="Winged helix' DNA-binding domain"/>
    <property type="match status" value="1"/>
</dbReference>
<keyword evidence="3" id="KW-0238">DNA-binding</keyword>
<dbReference type="GO" id="GO:0003700">
    <property type="term" value="F:DNA-binding transcription factor activity"/>
    <property type="evidence" value="ECO:0007669"/>
    <property type="project" value="InterPro"/>
</dbReference>
<dbReference type="Gene3D" id="1.10.10.10">
    <property type="entry name" value="Winged helix-like DNA-binding domain superfamily/Winged helix DNA-binding domain"/>
    <property type="match status" value="1"/>
</dbReference>
<evidence type="ECO:0000256" key="3">
    <source>
        <dbReference type="ARBA" id="ARBA00023125"/>
    </source>
</evidence>
<dbReference type="PRINTS" id="PR00039">
    <property type="entry name" value="HTHLYSR"/>
</dbReference>
<dbReference type="InterPro" id="IPR036388">
    <property type="entry name" value="WH-like_DNA-bd_sf"/>
</dbReference>
<comment type="caution">
    <text evidence="6">The sequence shown here is derived from an EMBL/GenBank/DDBJ whole genome shotgun (WGS) entry which is preliminary data.</text>
</comment>
<comment type="similarity">
    <text evidence="1">Belongs to the LysR transcriptional regulatory family.</text>
</comment>
<dbReference type="InterPro" id="IPR000847">
    <property type="entry name" value="LysR_HTH_N"/>
</dbReference>
<dbReference type="PROSITE" id="PS50931">
    <property type="entry name" value="HTH_LYSR"/>
    <property type="match status" value="1"/>
</dbReference>
<evidence type="ECO:0000313" key="7">
    <source>
        <dbReference type="Proteomes" id="UP000440304"/>
    </source>
</evidence>
<dbReference type="FunFam" id="1.10.10.10:FF:000001">
    <property type="entry name" value="LysR family transcriptional regulator"/>
    <property type="match status" value="1"/>
</dbReference>
<protein>
    <submittedName>
        <fullName evidence="6">LysR family transcriptional regulator</fullName>
    </submittedName>
</protein>
<keyword evidence="2" id="KW-0805">Transcription regulation</keyword>
<dbReference type="InterPro" id="IPR005119">
    <property type="entry name" value="LysR_subst-bd"/>
</dbReference>
<evidence type="ECO:0000256" key="4">
    <source>
        <dbReference type="ARBA" id="ARBA00023163"/>
    </source>
</evidence>
<evidence type="ECO:0000313" key="6">
    <source>
        <dbReference type="EMBL" id="MXO02423.1"/>
    </source>
</evidence>